<organism evidence="1 2">
    <name type="scientific">Dreissena polymorpha</name>
    <name type="common">Zebra mussel</name>
    <name type="synonym">Mytilus polymorpha</name>
    <dbReference type="NCBI Taxonomy" id="45954"/>
    <lineage>
        <taxon>Eukaryota</taxon>
        <taxon>Metazoa</taxon>
        <taxon>Spiralia</taxon>
        <taxon>Lophotrochozoa</taxon>
        <taxon>Mollusca</taxon>
        <taxon>Bivalvia</taxon>
        <taxon>Autobranchia</taxon>
        <taxon>Heteroconchia</taxon>
        <taxon>Euheterodonta</taxon>
        <taxon>Imparidentia</taxon>
        <taxon>Neoheterodontei</taxon>
        <taxon>Myida</taxon>
        <taxon>Dreissenoidea</taxon>
        <taxon>Dreissenidae</taxon>
        <taxon>Dreissena</taxon>
    </lineage>
</organism>
<comment type="caution">
    <text evidence="1">The sequence shown here is derived from an EMBL/GenBank/DDBJ whole genome shotgun (WGS) entry which is preliminary data.</text>
</comment>
<accession>A0A9D4M5B0</accession>
<name>A0A9D4M5B0_DREPO</name>
<dbReference type="AlphaFoldDB" id="A0A9D4M5B0"/>
<gene>
    <name evidence="1" type="ORF">DPMN_031797</name>
</gene>
<dbReference type="EMBL" id="JAIWYP010000002">
    <property type="protein sequence ID" value="KAH3868646.1"/>
    <property type="molecule type" value="Genomic_DNA"/>
</dbReference>
<evidence type="ECO:0000313" key="2">
    <source>
        <dbReference type="Proteomes" id="UP000828390"/>
    </source>
</evidence>
<keyword evidence="2" id="KW-1185">Reference proteome</keyword>
<reference evidence="1" key="1">
    <citation type="journal article" date="2019" name="bioRxiv">
        <title>The Genome of the Zebra Mussel, Dreissena polymorpha: A Resource for Invasive Species Research.</title>
        <authorList>
            <person name="McCartney M.A."/>
            <person name="Auch B."/>
            <person name="Kono T."/>
            <person name="Mallez S."/>
            <person name="Zhang Y."/>
            <person name="Obille A."/>
            <person name="Becker A."/>
            <person name="Abrahante J.E."/>
            <person name="Garbe J."/>
            <person name="Badalamenti J.P."/>
            <person name="Herman A."/>
            <person name="Mangelson H."/>
            <person name="Liachko I."/>
            <person name="Sullivan S."/>
            <person name="Sone E.D."/>
            <person name="Koren S."/>
            <person name="Silverstein K.A.T."/>
            <person name="Beckman K.B."/>
            <person name="Gohl D.M."/>
        </authorList>
    </citation>
    <scope>NUCLEOTIDE SEQUENCE</scope>
    <source>
        <strain evidence="1">Duluth1</strain>
        <tissue evidence="1">Whole animal</tissue>
    </source>
</reference>
<evidence type="ECO:0000313" key="1">
    <source>
        <dbReference type="EMBL" id="KAH3868646.1"/>
    </source>
</evidence>
<reference evidence="1" key="2">
    <citation type="submission" date="2020-11" db="EMBL/GenBank/DDBJ databases">
        <authorList>
            <person name="McCartney M.A."/>
            <person name="Auch B."/>
            <person name="Kono T."/>
            <person name="Mallez S."/>
            <person name="Becker A."/>
            <person name="Gohl D.M."/>
            <person name="Silverstein K.A.T."/>
            <person name="Koren S."/>
            <person name="Bechman K.B."/>
            <person name="Herman A."/>
            <person name="Abrahante J.E."/>
            <person name="Garbe J."/>
        </authorList>
    </citation>
    <scope>NUCLEOTIDE SEQUENCE</scope>
    <source>
        <strain evidence="1">Duluth1</strain>
        <tissue evidence="1">Whole animal</tissue>
    </source>
</reference>
<proteinExistence type="predicted"/>
<sequence>MISGIPEERDDNCLHFPERLEVDPCPPSSRSYRLGKFRHGSSRPIIVCLDFPDTEHILSNDRKLRGTYLVYI</sequence>
<protein>
    <submittedName>
        <fullName evidence="1">Uncharacterized protein</fullName>
    </submittedName>
</protein>
<dbReference type="Proteomes" id="UP000828390">
    <property type="component" value="Unassembled WGS sequence"/>
</dbReference>